<dbReference type="RefSeq" id="XP_073797597.1">
    <property type="nucleotide sequence ID" value="XM_073941496.1"/>
</dbReference>
<evidence type="ECO:0000313" key="2">
    <source>
        <dbReference type="RefSeq" id="XP_073797597.1"/>
    </source>
</evidence>
<keyword evidence="1" id="KW-1185">Reference proteome</keyword>
<name>A0AC58ITN9_DANRE</name>
<protein>
    <submittedName>
        <fullName evidence="2">Uncharacterized protein</fullName>
    </submittedName>
</protein>
<sequence length="369" mass="41208">MEDLQETSAFFVDCTSQAPAMSVCQITFIIIISSVFLHTHSDDDPLCHRVKDSPQQPELKPKKPRVMEENTVSLNCSAEAPCLKQSPTITWSNIPKSANITTHLLEKSNKIQSVISHVTFKASYRDHNRNITCIVTYTRNTFDNSTVETNVTLHVMFPPKETHITISPSASLSVGTNVTLTCRGKGSQSKNMTYTFYKRGENRPVYQRKHFTFILTQNNTGWYSCTIQNKHGNQSSEEIQLTVGGSIPMIIACVGGIVAVLMLSAICLYTRIMKRTNREDGAVENDSFNQAQNGTVDCTYAEVLTVTKQDNTISDVQSFSKNDHNTEEDSAEDNQEKGSDVVYTQVNVLLKNTQPINVQCESIYAQVKI</sequence>
<reference evidence="2" key="1">
    <citation type="submission" date="2025-08" db="UniProtKB">
        <authorList>
            <consortium name="RefSeq"/>
        </authorList>
    </citation>
    <scope>IDENTIFICATION</scope>
    <source>
        <strain evidence="2">Tuebingen</strain>
        <tissue evidence="2">Fibroblasts and whole tissue</tissue>
    </source>
</reference>
<proteinExistence type="predicted"/>
<evidence type="ECO:0000313" key="1">
    <source>
        <dbReference type="Proteomes" id="UP000000437"/>
    </source>
</evidence>
<organism evidence="1 2">
    <name type="scientific">Danio rerio</name>
    <name type="common">Zebrafish</name>
    <name type="synonym">Brachydanio rerio</name>
    <dbReference type="NCBI Taxonomy" id="7955"/>
    <lineage>
        <taxon>Eukaryota</taxon>
        <taxon>Metazoa</taxon>
        <taxon>Chordata</taxon>
        <taxon>Craniata</taxon>
        <taxon>Vertebrata</taxon>
        <taxon>Euteleostomi</taxon>
        <taxon>Actinopterygii</taxon>
        <taxon>Neopterygii</taxon>
        <taxon>Teleostei</taxon>
        <taxon>Ostariophysi</taxon>
        <taxon>Cypriniformes</taxon>
        <taxon>Danionidae</taxon>
        <taxon>Danioninae</taxon>
        <taxon>Danio</taxon>
    </lineage>
</organism>
<gene>
    <name evidence="2" type="primary">LOC110438348</name>
</gene>
<dbReference type="Proteomes" id="UP000000437">
    <property type="component" value="Chromosome 24"/>
</dbReference>
<accession>A0AC58ITN9</accession>